<evidence type="ECO:0000313" key="1">
    <source>
        <dbReference type="EMBL" id="QNT59147.2"/>
    </source>
</evidence>
<organism evidence="1 2">
    <name type="scientific">Neisseria musculi</name>
    <dbReference type="NCBI Taxonomy" id="1815583"/>
    <lineage>
        <taxon>Bacteria</taxon>
        <taxon>Pseudomonadati</taxon>
        <taxon>Pseudomonadota</taxon>
        <taxon>Betaproteobacteria</taxon>
        <taxon>Neisseriales</taxon>
        <taxon>Neisseriaceae</taxon>
        <taxon>Neisseria</taxon>
    </lineage>
</organism>
<protein>
    <submittedName>
        <fullName evidence="1">Dihydroorotate dehydrogenase</fullName>
    </submittedName>
</protein>
<accession>A0ACD0ZLT6</accession>
<keyword evidence="2" id="KW-1185">Reference proteome</keyword>
<dbReference type="EMBL" id="CP060414">
    <property type="protein sequence ID" value="QNT59147.2"/>
    <property type="molecule type" value="Genomic_DNA"/>
</dbReference>
<gene>
    <name evidence="1" type="primary">pyrD</name>
    <name evidence="1" type="ORF">H7A79_1863</name>
</gene>
<proteinExistence type="predicted"/>
<evidence type="ECO:0000313" key="2">
    <source>
        <dbReference type="Proteomes" id="UP000516412"/>
    </source>
</evidence>
<reference evidence="1" key="1">
    <citation type="submission" date="2024-06" db="EMBL/GenBank/DDBJ databases">
        <title>Complete Genome Sequence of mouse commensal type strain Neisseria musculi.</title>
        <authorList>
            <person name="Thapa E."/>
            <person name="Aluvathingal J."/>
            <person name="Nadendla S."/>
            <person name="Mehta A."/>
            <person name="Tettelin H."/>
            <person name="Weyand N.J."/>
        </authorList>
    </citation>
    <scope>NUCLEOTIDE SEQUENCE</scope>
    <source>
        <strain evidence="1">NW831</strain>
    </source>
</reference>
<name>A0ACD0ZLT6_9NEIS</name>
<sequence>MTGIYISYSLNGLFIMYSFLRPFLFKTDPEKAHHFTLAALGTAYRLGLLPKVNSQTRPTRLMGLDLPNPVGLAAGMDKNGEYIDALAALGFGFIEVGTITPRPQSGNPQPRLFRLPEHEAVINRMGFNNHGIDAMVKNIQNSRYNGVLGINIGKNADTPIEKAADDYLACLEKAYVHAGYIVVNISSPNTKNLRDLQGGDELSRLLFTLKNKQSRLAAVHNRYVPLAVKIAPDLSEAQIADIAHIAEQTEIDGIIATNTTIDKTALGGHALAGEQGGLSGSPVRGKSNRVLTQLAQHLNGKVPVIGVGGILSGEDAAEKMRLGATAVQLYSGMVFRGPDLVRDCLKACV</sequence>
<dbReference type="Proteomes" id="UP000516412">
    <property type="component" value="Chromosome"/>
</dbReference>